<accession>A0A0C2D299</accession>
<feature type="domain" description="LamG-like jellyroll fold" evidence="4">
    <location>
        <begin position="138"/>
        <end position="282"/>
    </location>
</feature>
<feature type="compositionally biased region" description="Acidic residues" evidence="3">
    <location>
        <begin position="30"/>
        <end position="73"/>
    </location>
</feature>
<dbReference type="InterPro" id="IPR013320">
    <property type="entry name" value="ConA-like_dom_sf"/>
</dbReference>
<sequence>MSAALILAACRTGPETATDSSTDTSTTGDGDGDGDTGDGDTGDGDGDGDTGDGDGDTGDGDGDTGDGDGDGDGDPFPPLAGYWAFNGDSTEGSGTNIDLMPIGDPEYLASVSPGLGTALTLDGDDAAVGADFVKLSGDDVTIVAWAYAESLEGIWNTIVKNWGPGTSGQFHIGLGEADEDMFQSVLNNNEWATAEDPFPSGEWVHTAVVLDAMAGEHRLYINGALVTTVAYAAPLDVGESTGLGVGAKPNDDGTGVAEQAEVGFWNGGIDEVGMYNAALTPEQISTIYQNGLDGIQLDGSSE</sequence>
<organism evidence="5 6">
    <name type="scientific">Enhygromyxa salina</name>
    <dbReference type="NCBI Taxonomy" id="215803"/>
    <lineage>
        <taxon>Bacteria</taxon>
        <taxon>Pseudomonadati</taxon>
        <taxon>Myxococcota</taxon>
        <taxon>Polyangia</taxon>
        <taxon>Nannocystales</taxon>
        <taxon>Nannocystaceae</taxon>
        <taxon>Enhygromyxa</taxon>
    </lineage>
</organism>
<evidence type="ECO:0000256" key="1">
    <source>
        <dbReference type="ARBA" id="ARBA00022729"/>
    </source>
</evidence>
<proteinExistence type="predicted"/>
<evidence type="ECO:0000256" key="2">
    <source>
        <dbReference type="ARBA" id="ARBA00023157"/>
    </source>
</evidence>
<keyword evidence="2" id="KW-1015">Disulfide bond</keyword>
<dbReference type="SUPFAM" id="SSF49899">
    <property type="entry name" value="Concanavalin A-like lectins/glucanases"/>
    <property type="match status" value="1"/>
</dbReference>
<dbReference type="AlphaFoldDB" id="A0A0C2D299"/>
<keyword evidence="1" id="KW-0732">Signal</keyword>
<name>A0A0C2D299_9BACT</name>
<protein>
    <submittedName>
        <fullName evidence="5">Dipeptide-binding ABC transporter, periplasmic substrate-binding component</fullName>
    </submittedName>
</protein>
<dbReference type="SMART" id="SM00560">
    <property type="entry name" value="LamGL"/>
    <property type="match status" value="1"/>
</dbReference>
<dbReference type="Pfam" id="PF13385">
    <property type="entry name" value="Laminin_G_3"/>
    <property type="match status" value="1"/>
</dbReference>
<evidence type="ECO:0000259" key="4">
    <source>
        <dbReference type="SMART" id="SM00560"/>
    </source>
</evidence>
<dbReference type="Proteomes" id="UP000031599">
    <property type="component" value="Unassembled WGS sequence"/>
</dbReference>
<feature type="compositionally biased region" description="Low complexity" evidence="3">
    <location>
        <begin position="18"/>
        <end position="28"/>
    </location>
</feature>
<comment type="caution">
    <text evidence="5">The sequence shown here is derived from an EMBL/GenBank/DDBJ whole genome shotgun (WGS) entry which is preliminary data.</text>
</comment>
<gene>
    <name evidence="5" type="ORF">DB30_07011</name>
</gene>
<dbReference type="Gene3D" id="2.60.120.200">
    <property type="match status" value="1"/>
</dbReference>
<reference evidence="5 6" key="1">
    <citation type="submission" date="2014-12" db="EMBL/GenBank/DDBJ databases">
        <title>Genome assembly of Enhygromyxa salina DSM 15201.</title>
        <authorList>
            <person name="Sharma G."/>
            <person name="Subramanian S."/>
        </authorList>
    </citation>
    <scope>NUCLEOTIDE SEQUENCE [LARGE SCALE GENOMIC DNA]</scope>
    <source>
        <strain evidence="5 6">DSM 15201</strain>
    </source>
</reference>
<evidence type="ECO:0000313" key="5">
    <source>
        <dbReference type="EMBL" id="KIG14262.1"/>
    </source>
</evidence>
<dbReference type="EMBL" id="JMCC02000076">
    <property type="protein sequence ID" value="KIG14262.1"/>
    <property type="molecule type" value="Genomic_DNA"/>
</dbReference>
<feature type="region of interest" description="Disordered" evidence="3">
    <location>
        <begin position="1"/>
        <end position="87"/>
    </location>
</feature>
<evidence type="ECO:0000256" key="3">
    <source>
        <dbReference type="SAM" id="MobiDB-lite"/>
    </source>
</evidence>
<evidence type="ECO:0000313" key="6">
    <source>
        <dbReference type="Proteomes" id="UP000031599"/>
    </source>
</evidence>
<dbReference type="InterPro" id="IPR006558">
    <property type="entry name" value="LamG-like"/>
</dbReference>